<feature type="domain" description="Non-reducing end beta-L-arabinofuranosidase-like GH127 catalytic" evidence="3">
    <location>
        <begin position="127"/>
        <end position="435"/>
    </location>
</feature>
<dbReference type="EMBL" id="JAATEJ010000007">
    <property type="protein sequence ID" value="NJP44215.1"/>
    <property type="molecule type" value="Genomic_DNA"/>
</dbReference>
<evidence type="ECO:0000259" key="4">
    <source>
        <dbReference type="Pfam" id="PF14200"/>
    </source>
</evidence>
<feature type="region of interest" description="Disordered" evidence="1">
    <location>
        <begin position="24"/>
        <end position="57"/>
    </location>
</feature>
<proteinExistence type="predicted"/>
<keyword evidence="2" id="KW-0732">Signal</keyword>
<name>A0ABX0ZKB0_9ACTN</name>
<evidence type="ECO:0000259" key="3">
    <source>
        <dbReference type="Pfam" id="PF07944"/>
    </source>
</evidence>
<organism evidence="6 7">
    <name type="scientific">Actinacidiphila epipremni</name>
    <dbReference type="NCBI Taxonomy" id="2053013"/>
    <lineage>
        <taxon>Bacteria</taxon>
        <taxon>Bacillati</taxon>
        <taxon>Actinomycetota</taxon>
        <taxon>Actinomycetes</taxon>
        <taxon>Kitasatosporales</taxon>
        <taxon>Streptomycetaceae</taxon>
        <taxon>Actinacidiphila</taxon>
    </lineage>
</organism>
<evidence type="ECO:0000256" key="1">
    <source>
        <dbReference type="SAM" id="MobiDB-lite"/>
    </source>
</evidence>
<evidence type="ECO:0000259" key="5">
    <source>
        <dbReference type="Pfam" id="PF20736"/>
    </source>
</evidence>
<dbReference type="PROSITE" id="PS50231">
    <property type="entry name" value="RICIN_B_LECTIN"/>
    <property type="match status" value="1"/>
</dbReference>
<dbReference type="InterPro" id="IPR012878">
    <property type="entry name" value="Beta-AFase-like_GH127_cat"/>
</dbReference>
<feature type="chain" id="PRO_5045617968" description="Ricin B lectin domain-containing protein" evidence="2">
    <location>
        <begin position="24"/>
        <end position="829"/>
    </location>
</feature>
<dbReference type="Pfam" id="PF20736">
    <property type="entry name" value="Glyco_hydro127M"/>
    <property type="match status" value="1"/>
</dbReference>
<evidence type="ECO:0000313" key="6">
    <source>
        <dbReference type="EMBL" id="NJP44215.1"/>
    </source>
</evidence>
<dbReference type="InterPro" id="IPR035992">
    <property type="entry name" value="Ricin_B-like_lectins"/>
</dbReference>
<feature type="domain" description="Non-reducing end beta-L-arabinofuranosidase-like GH127 middle" evidence="5">
    <location>
        <begin position="448"/>
        <end position="542"/>
    </location>
</feature>
<dbReference type="Pfam" id="PF14200">
    <property type="entry name" value="RicinB_lectin_2"/>
    <property type="match status" value="2"/>
</dbReference>
<dbReference type="Gene3D" id="2.80.10.50">
    <property type="match status" value="3"/>
</dbReference>
<feature type="domain" description="Ricin B lectin" evidence="4">
    <location>
        <begin position="778"/>
        <end position="828"/>
    </location>
</feature>
<accession>A0ABX0ZKB0</accession>
<feature type="domain" description="Ricin B lectin" evidence="4">
    <location>
        <begin position="689"/>
        <end position="768"/>
    </location>
</feature>
<feature type="signal peptide" evidence="2">
    <location>
        <begin position="1"/>
        <end position="23"/>
    </location>
</feature>
<evidence type="ECO:0000256" key="2">
    <source>
        <dbReference type="SAM" id="SignalP"/>
    </source>
</evidence>
<dbReference type="InterPro" id="IPR049046">
    <property type="entry name" value="Beta-AFase-like_GH127_middle"/>
</dbReference>
<sequence>MPLNRRTFLTAAAATAAAGSAVAGTTGAAPPARAATPAQAAAGGGAPGRASTRVAPAPGGLYTPNAAPLAPTAFLRLPPGAVTASGWLAGRLQQQLAGLCGQYAATSHFLAMDASGWVHPDKTGWEEVPYWLRGYVDLAILTGDATALTAVRRWIDAVVATAAPDGFFGPTALRTSLGGGPDFWPFLPLTWALRNWQEYSADSRIVPLLTAFFRYMNAQGPGAFNQSWVSVRWGDGLDSVFWLYNRTGDAFLLDLADRIHAGGANWVNNLPTLHNVNIAQGFREPAQYALRAPSAALTQAAYQNYTAVMSAYGQFPGGGFAGDENARPGFGDPRQGFETCGIVEFMASHQLLTRITGDPVWADRCEDLAFNSLPAALDPSGKAVHYITSANSIDLDNTPKTQGQFQNGFAMQAFMAGVDQYRCCPHNYGMGWPYFTEELWAATPDRGLAAVMYAPSKVTAKVAGGTQVTLTETTDYPFGESVTLTVSVPAPTAFPLYLRVPGRCGSPRLTVAGTATAVPAGPAFTVVSRTWRSGDTVVLTLPQSTTVRTWPGNHGATAVDHGPLTYSLNLGESYVRTGGTAQFPQYEVHATAPWNYGLALDAGGAGFSRTGGALPADPFTPATTPVRLTVPARRIAEWQADAQHVVTPLQDSPARSTAAVETVTLVPMGAARLRVAAFPTTSTGGHPWTAPAPYRRIRNKNSGKVMGVDLMSTANSAHVVQFDDNGTADHLWQLVDNGDGWYRIRNLNSGKVMGVDLMSTANSAHVVQFDDNGTADHLWQLVDNGDGWFRLRNKNSGKVAGVDLMSTANSAHVVQYDDNGTADHLWQFV</sequence>
<dbReference type="InterPro" id="IPR008928">
    <property type="entry name" value="6-hairpin_glycosidase_sf"/>
</dbReference>
<dbReference type="SUPFAM" id="SSF48208">
    <property type="entry name" value="Six-hairpin glycosidases"/>
    <property type="match status" value="1"/>
</dbReference>
<comment type="caution">
    <text evidence="6">The sequence shown here is derived from an EMBL/GenBank/DDBJ whole genome shotgun (WGS) entry which is preliminary data.</text>
</comment>
<dbReference type="Proteomes" id="UP000734511">
    <property type="component" value="Unassembled WGS sequence"/>
</dbReference>
<dbReference type="SUPFAM" id="SSF50370">
    <property type="entry name" value="Ricin B-like lectins"/>
    <property type="match status" value="1"/>
</dbReference>
<dbReference type="PANTHER" id="PTHR31151">
    <property type="entry name" value="PROLINE-TRNA LIGASE (DUF1680)"/>
    <property type="match status" value="1"/>
</dbReference>
<protein>
    <recommendedName>
        <fullName evidence="8">Ricin B lectin domain-containing protein</fullName>
    </recommendedName>
</protein>
<evidence type="ECO:0008006" key="8">
    <source>
        <dbReference type="Google" id="ProtNLM"/>
    </source>
</evidence>
<evidence type="ECO:0000313" key="7">
    <source>
        <dbReference type="Proteomes" id="UP000734511"/>
    </source>
</evidence>
<dbReference type="InterPro" id="IPR006311">
    <property type="entry name" value="TAT_signal"/>
</dbReference>
<keyword evidence="7" id="KW-1185">Reference proteome</keyword>
<dbReference type="RefSeq" id="WP_167983066.1">
    <property type="nucleotide sequence ID" value="NZ_JAATEJ010000007.1"/>
</dbReference>
<dbReference type="Pfam" id="PF07944">
    <property type="entry name" value="Beta-AFase-like_GH127_cat"/>
    <property type="match status" value="1"/>
</dbReference>
<dbReference type="PANTHER" id="PTHR31151:SF0">
    <property type="entry name" value="PROLINE-TRNA LIGASE (DUF1680)"/>
    <property type="match status" value="1"/>
</dbReference>
<gene>
    <name evidence="6" type="ORF">HCN08_12515</name>
</gene>
<reference evidence="6 7" key="1">
    <citation type="submission" date="2020-03" db="EMBL/GenBank/DDBJ databases">
        <title>WGS of actinomycetes isolated from Thailand.</title>
        <authorList>
            <person name="Thawai C."/>
        </authorList>
    </citation>
    <scope>NUCLEOTIDE SEQUENCE [LARGE SCALE GENOMIC DNA]</scope>
    <source>
        <strain evidence="6 7">PRB2-1</strain>
    </source>
</reference>
<dbReference type="InterPro" id="IPR000772">
    <property type="entry name" value="Ricin_B_lectin"/>
</dbReference>
<feature type="compositionally biased region" description="Low complexity" evidence="1">
    <location>
        <begin position="24"/>
        <end position="41"/>
    </location>
</feature>
<dbReference type="PROSITE" id="PS51318">
    <property type="entry name" value="TAT"/>
    <property type="match status" value="1"/>
</dbReference>